<evidence type="ECO:0000256" key="2">
    <source>
        <dbReference type="ARBA" id="ARBA00007935"/>
    </source>
</evidence>
<protein>
    <submittedName>
        <fullName evidence="9">Putative iron-siderophore transport system, transmembrane component</fullName>
    </submittedName>
</protein>
<evidence type="ECO:0000256" key="1">
    <source>
        <dbReference type="ARBA" id="ARBA00004651"/>
    </source>
</evidence>
<name>A0A0E1NXC6_YERPA</name>
<evidence type="ECO:0000313" key="10">
    <source>
        <dbReference type="Proteomes" id="UP000001971"/>
    </source>
</evidence>
<dbReference type="KEGG" id="ypa:YPA_0829"/>
<keyword evidence="7 8" id="KW-0472">Membrane</keyword>
<dbReference type="Gene3D" id="1.10.3470.10">
    <property type="entry name" value="ABC transporter involved in vitamin B12 uptake, BtuC"/>
    <property type="match status" value="1"/>
</dbReference>
<dbReference type="PANTHER" id="PTHR30472">
    <property type="entry name" value="FERRIC ENTEROBACTIN TRANSPORT SYSTEM PERMEASE PROTEIN"/>
    <property type="match status" value="1"/>
</dbReference>
<feature type="transmembrane region" description="Helical" evidence="8">
    <location>
        <begin position="71"/>
        <end position="91"/>
    </location>
</feature>
<feature type="transmembrane region" description="Helical" evidence="8">
    <location>
        <begin position="103"/>
        <end position="124"/>
    </location>
</feature>
<accession>A0A0E1NXC6</accession>
<keyword evidence="4" id="KW-1003">Cell membrane</keyword>
<evidence type="ECO:0000313" key="9">
    <source>
        <dbReference type="EMBL" id="ABG12797.1"/>
    </source>
</evidence>
<dbReference type="PANTHER" id="PTHR30472:SF1">
    <property type="entry name" value="FE(3+) DICITRATE TRANSPORT SYSTEM PERMEASE PROTEIN FECC-RELATED"/>
    <property type="match status" value="1"/>
</dbReference>
<dbReference type="GO" id="GO:0005886">
    <property type="term" value="C:plasma membrane"/>
    <property type="evidence" value="ECO:0007669"/>
    <property type="project" value="UniProtKB-SubCell"/>
</dbReference>
<dbReference type="RefSeq" id="WP_002211881.1">
    <property type="nucleotide sequence ID" value="NC_008150.1"/>
</dbReference>
<evidence type="ECO:0000256" key="4">
    <source>
        <dbReference type="ARBA" id="ARBA00022475"/>
    </source>
</evidence>
<dbReference type="FunFam" id="1.10.3470.10:FF:000001">
    <property type="entry name" value="Vitamin B12 ABC transporter permease BtuC"/>
    <property type="match status" value="1"/>
</dbReference>
<evidence type="ECO:0000256" key="6">
    <source>
        <dbReference type="ARBA" id="ARBA00022989"/>
    </source>
</evidence>
<dbReference type="Proteomes" id="UP000001971">
    <property type="component" value="Chromosome"/>
</dbReference>
<comment type="subcellular location">
    <subcellularLocation>
        <location evidence="1">Cell membrane</location>
        <topology evidence="1">Multi-pass membrane protein</topology>
    </subcellularLocation>
</comment>
<dbReference type="HOGENOM" id="CLU_013016_1_0_6"/>
<dbReference type="SUPFAM" id="SSF81345">
    <property type="entry name" value="ABC transporter involved in vitamin B12 uptake, BtuC"/>
    <property type="match status" value="1"/>
</dbReference>
<feature type="transmembrane region" description="Helical" evidence="8">
    <location>
        <begin position="130"/>
        <end position="147"/>
    </location>
</feature>
<dbReference type="PATRIC" id="fig|360102.15.peg.3879"/>
<feature type="transmembrane region" description="Helical" evidence="8">
    <location>
        <begin position="250"/>
        <end position="277"/>
    </location>
</feature>
<proteinExistence type="inferred from homology"/>
<feature type="transmembrane region" description="Helical" evidence="8">
    <location>
        <begin position="12"/>
        <end position="32"/>
    </location>
</feature>
<evidence type="ECO:0000256" key="5">
    <source>
        <dbReference type="ARBA" id="ARBA00022692"/>
    </source>
</evidence>
<feature type="transmembrane region" description="Helical" evidence="8">
    <location>
        <begin position="159"/>
        <end position="178"/>
    </location>
</feature>
<dbReference type="InterPro" id="IPR037294">
    <property type="entry name" value="ABC_BtuC-like"/>
</dbReference>
<reference evidence="9 10" key="1">
    <citation type="journal article" date="2006" name="J. Bacteriol.">
        <title>Complete genome sequence of Yersinia pestis strains Antiqua and Nepal516: evidence of gene reduction in an emerging pathogen.</title>
        <authorList>
            <person name="Chain P.S."/>
            <person name="Hu P."/>
            <person name="Malfatti S.A."/>
            <person name="Radnedge L."/>
            <person name="Larimer F."/>
            <person name="Vergez L.M."/>
            <person name="Worsham P."/>
            <person name="Chu M.C."/>
            <person name="Andersen G.L."/>
        </authorList>
    </citation>
    <scope>NUCLEOTIDE SEQUENCE [LARGE SCALE GENOMIC DNA]</scope>
    <source>
        <strain evidence="9 10">Antiqua</strain>
    </source>
</reference>
<dbReference type="InterPro" id="IPR000522">
    <property type="entry name" value="ABC_transptr_permease_BtuC"/>
</dbReference>
<sequence length="346" mass="36345" precursor="true">MIDNTVQQLRKYRILGWIGLLLLTLMCVLVSLTLGARTLPISAIWHYIEMYYINMPAAHISYNDLVIDARIPRTLIGLLAGAALALSGAVTQGLLRNPLGDPGLLGVNAGASAIIVSFAFFPALAAIPHFWPALLGAALATLLFYLLGGGQRNTHSVRLVLTGAAINACLFAYVQGVVLLNPAVLENYRFWIMGSLAATSVSAMLAVLPYFVIGLVIIFAIAPSLNVMVFGENVATTMGANTVRIRMSALVGATLLAATATAVAGPVAFIGLAAPHLGRAMIGSDFRWLLPYCLLLGPILLLSADVVARIIIAPGEVMVGVITAAVGGPLLYAVVNSKKGIVYASR</sequence>
<dbReference type="AlphaFoldDB" id="A0A0E1NXC6"/>
<evidence type="ECO:0000256" key="7">
    <source>
        <dbReference type="ARBA" id="ARBA00023136"/>
    </source>
</evidence>
<evidence type="ECO:0000256" key="8">
    <source>
        <dbReference type="SAM" id="Phobius"/>
    </source>
</evidence>
<comment type="similarity">
    <text evidence="2">Belongs to the binding-protein-dependent transport system permease family. FecCD subfamily.</text>
</comment>
<keyword evidence="6 8" id="KW-1133">Transmembrane helix</keyword>
<dbReference type="Pfam" id="PF01032">
    <property type="entry name" value="FecCD"/>
    <property type="match status" value="1"/>
</dbReference>
<dbReference type="EMBL" id="CP000308">
    <property type="protein sequence ID" value="ABG12797.1"/>
    <property type="molecule type" value="Genomic_DNA"/>
</dbReference>
<organism evidence="9 10">
    <name type="scientific">Yersinia pestis bv. Antiqua (strain Antiqua)</name>
    <dbReference type="NCBI Taxonomy" id="360102"/>
    <lineage>
        <taxon>Bacteria</taxon>
        <taxon>Pseudomonadati</taxon>
        <taxon>Pseudomonadota</taxon>
        <taxon>Gammaproteobacteria</taxon>
        <taxon>Enterobacterales</taxon>
        <taxon>Yersiniaceae</taxon>
        <taxon>Yersinia</taxon>
    </lineage>
</organism>
<feature type="transmembrane region" description="Helical" evidence="8">
    <location>
        <begin position="317"/>
        <end position="335"/>
    </location>
</feature>
<dbReference type="GeneID" id="57977033"/>
<dbReference type="GO" id="GO:0033214">
    <property type="term" value="P:siderophore-iron import into cell"/>
    <property type="evidence" value="ECO:0007669"/>
    <property type="project" value="TreeGrafter"/>
</dbReference>
<evidence type="ECO:0000256" key="3">
    <source>
        <dbReference type="ARBA" id="ARBA00022448"/>
    </source>
</evidence>
<gene>
    <name evidence="9" type="ordered locus">YPA_0829</name>
</gene>
<keyword evidence="5 8" id="KW-0812">Transmembrane</keyword>
<dbReference type="GO" id="GO:0022857">
    <property type="term" value="F:transmembrane transporter activity"/>
    <property type="evidence" value="ECO:0007669"/>
    <property type="project" value="InterPro"/>
</dbReference>
<feature type="transmembrane region" description="Helical" evidence="8">
    <location>
        <begin position="212"/>
        <end position="230"/>
    </location>
</feature>
<keyword evidence="3" id="KW-0813">Transport</keyword>
<feature type="transmembrane region" description="Helical" evidence="8">
    <location>
        <begin position="289"/>
        <end position="311"/>
    </location>
</feature>
<dbReference type="CDD" id="cd06550">
    <property type="entry name" value="TM_ABC_iron-siderophores_like"/>
    <property type="match status" value="1"/>
</dbReference>